<proteinExistence type="predicted"/>
<evidence type="ECO:0000313" key="2">
    <source>
        <dbReference type="Proteomes" id="UP000002282"/>
    </source>
</evidence>
<protein>
    <submittedName>
        <fullName evidence="1">Uncharacterized protein</fullName>
    </submittedName>
</protein>
<sequence length="86" mass="9713">MKRVKKKATNTVRFYFQPEISTTMVHLTPIRQAEQTEQTLRRVGRSDLDLYPSAGAGTNEYITENVNGTGDKNYCDIAPSCRVDSK</sequence>
<keyword evidence="2" id="KW-1185">Reference proteome</keyword>
<gene>
    <name evidence="1" type="primary">Dyak\GE27789</name>
    <name evidence="1" type="synonym">GE27789</name>
    <name evidence="1" type="ORF">Dyak_GE27789</name>
</gene>
<dbReference type="Proteomes" id="UP000002282">
    <property type="component" value="Chromosome 3R"/>
</dbReference>
<reference evidence="1 2" key="1">
    <citation type="journal article" date="2007" name="Nature">
        <title>Evolution of genes and genomes on the Drosophila phylogeny.</title>
        <authorList>
            <consortium name="Drosophila 12 Genomes Consortium"/>
            <person name="Clark A.G."/>
            <person name="Eisen M.B."/>
            <person name="Smith D.R."/>
            <person name="Bergman C.M."/>
            <person name="Oliver B."/>
            <person name="Markow T.A."/>
            <person name="Kaufman T.C."/>
            <person name="Kellis M."/>
            <person name="Gelbart W."/>
            <person name="Iyer V.N."/>
            <person name="Pollard D.A."/>
            <person name="Sackton T.B."/>
            <person name="Larracuente A.M."/>
            <person name="Singh N.D."/>
            <person name="Abad J.P."/>
            <person name="Abt D.N."/>
            <person name="Adryan B."/>
            <person name="Aguade M."/>
            <person name="Akashi H."/>
            <person name="Anderson W.W."/>
            <person name="Aquadro C.F."/>
            <person name="Ardell D.H."/>
            <person name="Arguello R."/>
            <person name="Artieri C.G."/>
            <person name="Barbash D.A."/>
            <person name="Barker D."/>
            <person name="Barsanti P."/>
            <person name="Batterham P."/>
            <person name="Batzoglou S."/>
            <person name="Begun D."/>
            <person name="Bhutkar A."/>
            <person name="Blanco E."/>
            <person name="Bosak S.A."/>
            <person name="Bradley R.K."/>
            <person name="Brand A.D."/>
            <person name="Brent M.R."/>
            <person name="Brooks A.N."/>
            <person name="Brown R.H."/>
            <person name="Butlin R.K."/>
            <person name="Caggese C."/>
            <person name="Calvi B.R."/>
            <person name="Bernardo de Carvalho A."/>
            <person name="Caspi A."/>
            <person name="Castrezana S."/>
            <person name="Celniker S.E."/>
            <person name="Chang J.L."/>
            <person name="Chapple C."/>
            <person name="Chatterji S."/>
            <person name="Chinwalla A."/>
            <person name="Civetta A."/>
            <person name="Clifton S.W."/>
            <person name="Comeron J.M."/>
            <person name="Costello J.C."/>
            <person name="Coyne J.A."/>
            <person name="Daub J."/>
            <person name="David R.G."/>
            <person name="Delcher A.L."/>
            <person name="Delehaunty K."/>
            <person name="Do C.B."/>
            <person name="Ebling H."/>
            <person name="Edwards K."/>
            <person name="Eickbush T."/>
            <person name="Evans J.D."/>
            <person name="Filipski A."/>
            <person name="Findeiss S."/>
            <person name="Freyhult E."/>
            <person name="Fulton L."/>
            <person name="Fulton R."/>
            <person name="Garcia A.C."/>
            <person name="Gardiner A."/>
            <person name="Garfield D.A."/>
            <person name="Garvin B.E."/>
            <person name="Gibson G."/>
            <person name="Gilbert D."/>
            <person name="Gnerre S."/>
            <person name="Godfrey J."/>
            <person name="Good R."/>
            <person name="Gotea V."/>
            <person name="Gravely B."/>
            <person name="Greenberg A.J."/>
            <person name="Griffiths-Jones S."/>
            <person name="Gross S."/>
            <person name="Guigo R."/>
            <person name="Gustafson E.A."/>
            <person name="Haerty W."/>
            <person name="Hahn M.W."/>
            <person name="Halligan D.L."/>
            <person name="Halpern A.L."/>
            <person name="Halter G.M."/>
            <person name="Han M.V."/>
            <person name="Heger A."/>
            <person name="Hillier L."/>
            <person name="Hinrichs A.S."/>
            <person name="Holmes I."/>
            <person name="Hoskins R.A."/>
            <person name="Hubisz M.J."/>
            <person name="Hultmark D."/>
            <person name="Huntley M.A."/>
            <person name="Jaffe D.B."/>
            <person name="Jagadeeshan S."/>
            <person name="Jeck W.R."/>
            <person name="Johnson J."/>
            <person name="Jones C.D."/>
            <person name="Jordan W.C."/>
            <person name="Karpen G.H."/>
            <person name="Kataoka E."/>
            <person name="Keightley P.D."/>
            <person name="Kheradpour P."/>
            <person name="Kirkness E.F."/>
            <person name="Koerich L.B."/>
            <person name="Kristiansen K."/>
            <person name="Kudrna D."/>
            <person name="Kulathinal R.J."/>
            <person name="Kumar S."/>
            <person name="Kwok R."/>
            <person name="Lander E."/>
            <person name="Langley C.H."/>
            <person name="Lapoint R."/>
            <person name="Lazzaro B.P."/>
            <person name="Lee S.J."/>
            <person name="Levesque L."/>
            <person name="Li R."/>
            <person name="Lin C.F."/>
            <person name="Lin M.F."/>
            <person name="Lindblad-Toh K."/>
            <person name="Llopart A."/>
            <person name="Long M."/>
            <person name="Low L."/>
            <person name="Lozovsky E."/>
            <person name="Lu J."/>
            <person name="Luo M."/>
            <person name="Machado C.A."/>
            <person name="Makalowski W."/>
            <person name="Marzo M."/>
            <person name="Matsuda M."/>
            <person name="Matzkin L."/>
            <person name="McAllister B."/>
            <person name="McBride C.S."/>
            <person name="McKernan B."/>
            <person name="McKernan K."/>
            <person name="Mendez-Lago M."/>
            <person name="Minx P."/>
            <person name="Mollenhauer M.U."/>
            <person name="Montooth K."/>
            <person name="Mount S.M."/>
            <person name="Mu X."/>
            <person name="Myers E."/>
            <person name="Negre B."/>
            <person name="Newfeld S."/>
            <person name="Nielsen R."/>
            <person name="Noor M.A."/>
            <person name="O'Grady P."/>
            <person name="Pachter L."/>
            <person name="Papaceit M."/>
            <person name="Parisi M.J."/>
            <person name="Parisi M."/>
            <person name="Parts L."/>
            <person name="Pedersen J.S."/>
            <person name="Pesole G."/>
            <person name="Phillippy A.M."/>
            <person name="Ponting C.P."/>
            <person name="Pop M."/>
            <person name="Porcelli D."/>
            <person name="Powell J.R."/>
            <person name="Prohaska S."/>
            <person name="Pruitt K."/>
            <person name="Puig M."/>
            <person name="Quesneville H."/>
            <person name="Ram K.R."/>
            <person name="Rand D."/>
            <person name="Rasmussen M.D."/>
            <person name="Reed L.K."/>
            <person name="Reenan R."/>
            <person name="Reily A."/>
            <person name="Remington K.A."/>
            <person name="Rieger T.T."/>
            <person name="Ritchie M.G."/>
            <person name="Robin C."/>
            <person name="Rogers Y.H."/>
            <person name="Rohde C."/>
            <person name="Rozas J."/>
            <person name="Rubenfield M.J."/>
            <person name="Ruiz A."/>
            <person name="Russo S."/>
            <person name="Salzberg S.L."/>
            <person name="Sanchez-Gracia A."/>
            <person name="Saranga D.J."/>
            <person name="Sato H."/>
            <person name="Schaeffer S.W."/>
            <person name="Schatz M.C."/>
            <person name="Schlenke T."/>
            <person name="Schwartz R."/>
            <person name="Segarra C."/>
            <person name="Singh R.S."/>
            <person name="Sirot L."/>
            <person name="Sirota M."/>
            <person name="Sisneros N.B."/>
            <person name="Smith C.D."/>
            <person name="Smith T.F."/>
            <person name="Spieth J."/>
            <person name="Stage D.E."/>
            <person name="Stark A."/>
            <person name="Stephan W."/>
            <person name="Strausberg R.L."/>
            <person name="Strempel S."/>
            <person name="Sturgill D."/>
            <person name="Sutton G."/>
            <person name="Sutton G.G."/>
            <person name="Tao W."/>
            <person name="Teichmann S."/>
            <person name="Tobari Y.N."/>
            <person name="Tomimura Y."/>
            <person name="Tsolas J.M."/>
            <person name="Valente V.L."/>
            <person name="Venter E."/>
            <person name="Venter J.C."/>
            <person name="Vicario S."/>
            <person name="Vieira F.G."/>
            <person name="Vilella A.J."/>
            <person name="Villasante A."/>
            <person name="Walenz B."/>
            <person name="Wang J."/>
            <person name="Wasserman M."/>
            <person name="Watts T."/>
            <person name="Wilson D."/>
            <person name="Wilson R.K."/>
            <person name="Wing R.A."/>
            <person name="Wolfner M.F."/>
            <person name="Wong A."/>
            <person name="Wong G.K."/>
            <person name="Wu C.I."/>
            <person name="Wu G."/>
            <person name="Yamamoto D."/>
            <person name="Yang H.P."/>
            <person name="Yang S.P."/>
            <person name="Yorke J.A."/>
            <person name="Yoshida K."/>
            <person name="Zdobnov E."/>
            <person name="Zhang P."/>
            <person name="Zhang Y."/>
            <person name="Zimin A.V."/>
            <person name="Baldwin J."/>
            <person name="Abdouelleil A."/>
            <person name="Abdulkadir J."/>
            <person name="Abebe A."/>
            <person name="Abera B."/>
            <person name="Abreu J."/>
            <person name="Acer S.C."/>
            <person name="Aftuck L."/>
            <person name="Alexander A."/>
            <person name="An P."/>
            <person name="Anderson E."/>
            <person name="Anderson S."/>
            <person name="Arachi H."/>
            <person name="Azer M."/>
            <person name="Bachantsang P."/>
            <person name="Barry A."/>
            <person name="Bayul T."/>
            <person name="Berlin A."/>
            <person name="Bessette D."/>
            <person name="Bloom T."/>
            <person name="Blye J."/>
            <person name="Boguslavskiy L."/>
            <person name="Bonnet C."/>
            <person name="Boukhgalter B."/>
            <person name="Bourzgui I."/>
            <person name="Brown A."/>
            <person name="Cahill P."/>
            <person name="Channer S."/>
            <person name="Cheshatsang Y."/>
            <person name="Chuda L."/>
            <person name="Citroen M."/>
            <person name="Collymore A."/>
            <person name="Cooke P."/>
            <person name="Costello M."/>
            <person name="D'Aco K."/>
            <person name="Daza R."/>
            <person name="De Haan G."/>
            <person name="DeGray S."/>
            <person name="DeMaso C."/>
            <person name="Dhargay N."/>
            <person name="Dooley K."/>
            <person name="Dooley E."/>
            <person name="Doricent M."/>
            <person name="Dorje P."/>
            <person name="Dorjee K."/>
            <person name="Dupes A."/>
            <person name="Elong R."/>
            <person name="Falk J."/>
            <person name="Farina A."/>
            <person name="Faro S."/>
            <person name="Ferguson D."/>
            <person name="Fisher S."/>
            <person name="Foley C.D."/>
            <person name="Franke A."/>
            <person name="Friedrich D."/>
            <person name="Gadbois L."/>
            <person name="Gearin G."/>
            <person name="Gearin C.R."/>
            <person name="Giannoukos G."/>
            <person name="Goode T."/>
            <person name="Graham J."/>
            <person name="Grandbois E."/>
            <person name="Grewal S."/>
            <person name="Gyaltsen K."/>
            <person name="Hafez N."/>
            <person name="Hagos B."/>
            <person name="Hall J."/>
            <person name="Henson C."/>
            <person name="Hollinger A."/>
            <person name="Honan T."/>
            <person name="Huard M.D."/>
            <person name="Hughes L."/>
            <person name="Hurhula B."/>
            <person name="Husby M.E."/>
            <person name="Kamat A."/>
            <person name="Kanga B."/>
            <person name="Kashin S."/>
            <person name="Khazanovich D."/>
            <person name="Kisner P."/>
            <person name="Lance K."/>
            <person name="Lara M."/>
            <person name="Lee W."/>
            <person name="Lennon N."/>
            <person name="Letendre F."/>
            <person name="LeVine R."/>
            <person name="Lipovsky A."/>
            <person name="Liu X."/>
            <person name="Liu J."/>
            <person name="Liu S."/>
            <person name="Lokyitsang T."/>
            <person name="Lokyitsang Y."/>
            <person name="Lubonja R."/>
            <person name="Lui A."/>
            <person name="MacDonald P."/>
            <person name="Magnisalis V."/>
            <person name="Maru K."/>
            <person name="Matthews C."/>
            <person name="McCusker W."/>
            <person name="McDonough S."/>
            <person name="Mehta T."/>
            <person name="Meldrim J."/>
            <person name="Meneus L."/>
            <person name="Mihai O."/>
            <person name="Mihalev A."/>
            <person name="Mihova T."/>
            <person name="Mittelman R."/>
            <person name="Mlenga V."/>
            <person name="Montmayeur A."/>
            <person name="Mulrain L."/>
            <person name="Navidi A."/>
            <person name="Naylor J."/>
            <person name="Negash T."/>
            <person name="Nguyen T."/>
            <person name="Nguyen N."/>
            <person name="Nicol R."/>
            <person name="Norbu C."/>
            <person name="Norbu N."/>
            <person name="Novod N."/>
            <person name="O'Neill B."/>
            <person name="Osman S."/>
            <person name="Markiewicz E."/>
            <person name="Oyono O.L."/>
            <person name="Patti C."/>
            <person name="Phunkhang P."/>
            <person name="Pierre F."/>
            <person name="Priest M."/>
            <person name="Raghuraman S."/>
            <person name="Rege F."/>
            <person name="Reyes R."/>
            <person name="Rise C."/>
            <person name="Rogov P."/>
            <person name="Ross K."/>
            <person name="Ryan E."/>
            <person name="Settipalli S."/>
            <person name="Shea T."/>
            <person name="Sherpa N."/>
            <person name="Shi L."/>
            <person name="Shih D."/>
            <person name="Sparrow T."/>
            <person name="Spaulding J."/>
            <person name="Stalker J."/>
            <person name="Stange-Thomann N."/>
            <person name="Stavropoulos S."/>
            <person name="Stone C."/>
            <person name="Strader C."/>
            <person name="Tesfaye S."/>
            <person name="Thomson T."/>
            <person name="Thoulutsang Y."/>
            <person name="Thoulutsang D."/>
            <person name="Topham K."/>
            <person name="Topping I."/>
            <person name="Tsamla T."/>
            <person name="Vassiliev H."/>
            <person name="Vo A."/>
            <person name="Wangchuk T."/>
            <person name="Wangdi T."/>
            <person name="Weiand M."/>
            <person name="Wilkinson J."/>
            <person name="Wilson A."/>
            <person name="Yadav S."/>
            <person name="Young G."/>
            <person name="Yu Q."/>
            <person name="Zembek L."/>
            <person name="Zhong D."/>
            <person name="Zimmer A."/>
            <person name="Zwirko Z."/>
            <person name="Jaffe D.B."/>
            <person name="Alvarez P."/>
            <person name="Brockman W."/>
            <person name="Butler J."/>
            <person name="Chin C."/>
            <person name="Gnerre S."/>
            <person name="Grabherr M."/>
            <person name="Kleber M."/>
            <person name="Mauceli E."/>
            <person name="MacCallum I."/>
        </authorList>
    </citation>
    <scope>NUCLEOTIDE SEQUENCE [LARGE SCALE GENOMIC DNA]</scope>
    <source>
        <strain evidence="2">Tai18E2 / Tucson 14021-0261.01</strain>
    </source>
</reference>
<dbReference type="KEGG" id="dya:Dyak_GE27789"/>
<dbReference type="EMBL" id="CM000160">
    <property type="protein sequence ID" value="KRK03751.1"/>
    <property type="molecule type" value="Genomic_DNA"/>
</dbReference>
<accession>A0A0R1E997</accession>
<organism evidence="1 2">
    <name type="scientific">Drosophila yakuba</name>
    <name type="common">Fruit fly</name>
    <dbReference type="NCBI Taxonomy" id="7245"/>
    <lineage>
        <taxon>Eukaryota</taxon>
        <taxon>Metazoa</taxon>
        <taxon>Ecdysozoa</taxon>
        <taxon>Arthropoda</taxon>
        <taxon>Hexapoda</taxon>
        <taxon>Insecta</taxon>
        <taxon>Pterygota</taxon>
        <taxon>Neoptera</taxon>
        <taxon>Endopterygota</taxon>
        <taxon>Diptera</taxon>
        <taxon>Brachycera</taxon>
        <taxon>Muscomorpha</taxon>
        <taxon>Ephydroidea</taxon>
        <taxon>Drosophilidae</taxon>
        <taxon>Drosophila</taxon>
        <taxon>Sophophora</taxon>
    </lineage>
</organism>
<reference evidence="1 2" key="2">
    <citation type="journal article" date="2007" name="PLoS Biol.">
        <title>Principles of genome evolution in the Drosophila melanogaster species group.</title>
        <authorList>
            <person name="Ranz J.M."/>
            <person name="Maurin D."/>
            <person name="Chan Y.S."/>
            <person name="von Grotthuss M."/>
            <person name="Hillier L.W."/>
            <person name="Roote J."/>
            <person name="Ashburner M."/>
            <person name="Bergman C.M."/>
        </authorList>
    </citation>
    <scope>NUCLEOTIDE SEQUENCE [LARGE SCALE GENOMIC DNA]</scope>
    <source>
        <strain evidence="2">Tai18E2 / Tucson 14021-0261.01</strain>
    </source>
</reference>
<name>A0A0R1E997_DROYA</name>
<dbReference type="AlphaFoldDB" id="A0A0R1E997"/>
<evidence type="ECO:0000313" key="1">
    <source>
        <dbReference type="EMBL" id="KRK03751.1"/>
    </source>
</evidence>